<dbReference type="EMBL" id="JNVN01004481">
    <property type="protein sequence ID" value="KHJ30323.1"/>
    <property type="molecule type" value="Genomic_DNA"/>
</dbReference>
<accession>A0A0B1NWK8</accession>
<comment type="caution">
    <text evidence="2">The sequence shown here is derived from an EMBL/GenBank/DDBJ whole genome shotgun (WGS) entry which is preliminary data.</text>
</comment>
<organism evidence="2 3">
    <name type="scientific">Uncinula necator</name>
    <name type="common">Grape powdery mildew</name>
    <dbReference type="NCBI Taxonomy" id="52586"/>
    <lineage>
        <taxon>Eukaryota</taxon>
        <taxon>Fungi</taxon>
        <taxon>Dikarya</taxon>
        <taxon>Ascomycota</taxon>
        <taxon>Pezizomycotina</taxon>
        <taxon>Leotiomycetes</taxon>
        <taxon>Erysiphales</taxon>
        <taxon>Erysiphaceae</taxon>
        <taxon>Erysiphe</taxon>
    </lineage>
</organism>
<dbReference type="STRING" id="52586.A0A0B1NWK8"/>
<dbReference type="Gene3D" id="6.10.280.230">
    <property type="match status" value="1"/>
</dbReference>
<protein>
    <submittedName>
        <fullName evidence="2">Putative peroxin 20</fullName>
    </submittedName>
</protein>
<name>A0A0B1NWK8_UNCNE</name>
<feature type="region of interest" description="Disordered" evidence="1">
    <location>
        <begin position="29"/>
        <end position="51"/>
    </location>
</feature>
<dbReference type="AlphaFoldDB" id="A0A0B1NWK8"/>
<keyword evidence="3" id="KW-1185">Reference proteome</keyword>
<evidence type="ECO:0000313" key="2">
    <source>
        <dbReference type="EMBL" id="KHJ30323.1"/>
    </source>
</evidence>
<gene>
    <name evidence="2" type="ORF">EV44_g1774</name>
</gene>
<dbReference type="OMA" id="DHHWDEM"/>
<feature type="compositionally biased region" description="Polar residues" evidence="1">
    <location>
        <begin position="33"/>
        <end position="48"/>
    </location>
</feature>
<sequence>MTDSECGPSNALQKLHIYHSADRTLQQDRFSSRESSLQGFRSSTGSSSKRLESEFETFQNNAASLPLDKALLSQSLTHSISHLQQSSQPSSWVSDFKRMNFAEDPLKNYESIQDQTTALKFQQNSWHENLEQDYISSKNEISSTNNDNNLTRDATNDLYPMVSNVTGILSRHQNWLQPEQTHHEEILNEQEFEQAFELIDEFERKALEEIYIDSIGNNQGILLSETTSEQSSSLLEDNVRLTQVPIGADTIEYDNSSGENDQDSLSRIASRLLKSINNEQSKKFQNSQFLELMRRFRDKEATIQGDQIMNEKIKN</sequence>
<proteinExistence type="predicted"/>
<evidence type="ECO:0000256" key="1">
    <source>
        <dbReference type="SAM" id="MobiDB-lite"/>
    </source>
</evidence>
<dbReference type="Proteomes" id="UP000030854">
    <property type="component" value="Unassembled WGS sequence"/>
</dbReference>
<dbReference type="HOGENOM" id="CLU_039527_0_0_1"/>
<evidence type="ECO:0000313" key="3">
    <source>
        <dbReference type="Proteomes" id="UP000030854"/>
    </source>
</evidence>
<reference evidence="2 3" key="1">
    <citation type="journal article" date="2014" name="BMC Genomics">
        <title>Adaptive genomic structural variation in the grape powdery mildew pathogen, Erysiphe necator.</title>
        <authorList>
            <person name="Jones L."/>
            <person name="Riaz S."/>
            <person name="Morales-Cruz A."/>
            <person name="Amrine K.C."/>
            <person name="McGuire B."/>
            <person name="Gubler W.D."/>
            <person name="Walker M.A."/>
            <person name="Cantu D."/>
        </authorList>
    </citation>
    <scope>NUCLEOTIDE SEQUENCE [LARGE SCALE GENOMIC DNA]</scope>
    <source>
        <strain evidence="3">c</strain>
    </source>
</reference>